<evidence type="ECO:0000313" key="1">
    <source>
        <dbReference type="EMBL" id="GLI02715.1"/>
    </source>
</evidence>
<protein>
    <submittedName>
        <fullName evidence="1">Uncharacterized protein</fullName>
    </submittedName>
</protein>
<name>A0ABQ5R7S8_9ACTN</name>
<accession>A0ABQ5R7S8</accession>
<dbReference type="Proteomes" id="UP001144280">
    <property type="component" value="Unassembled WGS sequence"/>
</dbReference>
<dbReference type="EMBL" id="BSDI01000068">
    <property type="protein sequence ID" value="GLI02715.1"/>
    <property type="molecule type" value="Genomic_DNA"/>
</dbReference>
<dbReference type="RefSeq" id="WP_281904378.1">
    <property type="nucleotide sequence ID" value="NZ_BSDI01000068.1"/>
</dbReference>
<organism evidence="1 2">
    <name type="scientific">Phytohabitans aurantiacus</name>
    <dbReference type="NCBI Taxonomy" id="3016789"/>
    <lineage>
        <taxon>Bacteria</taxon>
        <taxon>Bacillati</taxon>
        <taxon>Actinomycetota</taxon>
        <taxon>Actinomycetes</taxon>
        <taxon>Micromonosporales</taxon>
        <taxon>Micromonosporaceae</taxon>
    </lineage>
</organism>
<reference evidence="1" key="1">
    <citation type="submission" date="2022-12" db="EMBL/GenBank/DDBJ databases">
        <title>New Phytohabitans aurantiacus sp. RD004123 nov., an actinomycete isolated from soil.</title>
        <authorList>
            <person name="Triningsih D.W."/>
            <person name="Harunari E."/>
            <person name="Igarashi Y."/>
        </authorList>
    </citation>
    <scope>NUCLEOTIDE SEQUENCE</scope>
    <source>
        <strain evidence="1">RD004123</strain>
    </source>
</reference>
<comment type="caution">
    <text evidence="1">The sequence shown here is derived from an EMBL/GenBank/DDBJ whole genome shotgun (WGS) entry which is preliminary data.</text>
</comment>
<evidence type="ECO:0000313" key="2">
    <source>
        <dbReference type="Proteomes" id="UP001144280"/>
    </source>
</evidence>
<keyword evidence="2" id="KW-1185">Reference proteome</keyword>
<gene>
    <name evidence="1" type="ORF">Pa4123_79930</name>
</gene>
<proteinExistence type="predicted"/>
<sequence>MLLVLHLHRHAGAGHRWGGAGAGHQRASRLHRRAGRGYCAFDDGHTPIDCAIWGHTNNHADDGDYSGTIHALLTAGALTQHIGPRGALTIDTFVVAYLTTAN</sequence>